<feature type="region of interest" description="Disordered" evidence="5">
    <location>
        <begin position="136"/>
        <end position="159"/>
    </location>
</feature>
<dbReference type="InterPro" id="IPR000719">
    <property type="entry name" value="Prot_kinase_dom"/>
</dbReference>
<keyword evidence="3" id="KW-0418">Kinase</keyword>
<dbReference type="InterPro" id="IPR001245">
    <property type="entry name" value="Ser-Thr/Tyr_kinase_cat_dom"/>
</dbReference>
<evidence type="ECO:0000313" key="7">
    <source>
        <dbReference type="EMBL" id="CAD7701410.1"/>
    </source>
</evidence>
<dbReference type="EMBL" id="CAJHUC010001529">
    <property type="protein sequence ID" value="CAD7701410.1"/>
    <property type="molecule type" value="Genomic_DNA"/>
</dbReference>
<keyword evidence="4" id="KW-0067">ATP-binding</keyword>
<evidence type="ECO:0000256" key="4">
    <source>
        <dbReference type="ARBA" id="ARBA00022840"/>
    </source>
</evidence>
<dbReference type="InterPro" id="IPR008271">
    <property type="entry name" value="Ser/Thr_kinase_AS"/>
</dbReference>
<dbReference type="Gene3D" id="3.30.200.20">
    <property type="entry name" value="Phosphorylase Kinase, domain 1"/>
    <property type="match status" value="1"/>
</dbReference>
<protein>
    <recommendedName>
        <fullName evidence="6">Protein kinase domain-containing protein</fullName>
    </recommendedName>
</protein>
<dbReference type="Pfam" id="PF00069">
    <property type="entry name" value="Pkinase"/>
    <property type="match status" value="1"/>
</dbReference>
<reference evidence="7" key="1">
    <citation type="submission" date="2020-12" db="EMBL/GenBank/DDBJ databases">
        <authorList>
            <person name="Iha C."/>
        </authorList>
    </citation>
    <scope>NUCLEOTIDE SEQUENCE</scope>
</reference>
<feature type="domain" description="Protein kinase" evidence="6">
    <location>
        <begin position="819"/>
        <end position="1072"/>
    </location>
</feature>
<dbReference type="PANTHER" id="PTHR44329:SF288">
    <property type="entry name" value="MITOGEN-ACTIVATED PROTEIN KINASE KINASE KINASE 20"/>
    <property type="match status" value="1"/>
</dbReference>
<evidence type="ECO:0000256" key="5">
    <source>
        <dbReference type="SAM" id="MobiDB-lite"/>
    </source>
</evidence>
<proteinExistence type="predicted"/>
<evidence type="ECO:0000259" key="6">
    <source>
        <dbReference type="PROSITE" id="PS50011"/>
    </source>
</evidence>
<dbReference type="Proteomes" id="UP000708148">
    <property type="component" value="Unassembled WGS sequence"/>
</dbReference>
<dbReference type="PROSITE" id="PS00108">
    <property type="entry name" value="PROTEIN_KINASE_ST"/>
    <property type="match status" value="1"/>
</dbReference>
<dbReference type="GO" id="GO:0007166">
    <property type="term" value="P:cell surface receptor signaling pathway"/>
    <property type="evidence" value="ECO:0007669"/>
    <property type="project" value="InterPro"/>
</dbReference>
<dbReference type="InterPro" id="IPR051681">
    <property type="entry name" value="Ser/Thr_Kinases-Pseudokinases"/>
</dbReference>
<evidence type="ECO:0000256" key="2">
    <source>
        <dbReference type="ARBA" id="ARBA00022741"/>
    </source>
</evidence>
<sequence>MEAVRTMKALEEAKSMAGQIQFIAAESRTYSKECHLLATQAASLQSMVVVIMGEVSKVPKASEEAKGQLEAAVVCVGAALTDTGKLVDEVSKLKLLQKFWTGGQVKERIRTLGNRLTEAQTELFLAHTTMLNSAQEELQRPRGMTGHPGASLTRSPPLRTLREARNDLQTLTSEDSFSVDDDDARAYEESQQLDATSASDIPATAFSGPLFPEEESKARELVKEISTIELAGMMYHHKLMEALQAMIKRCENCSLNMNDISLREEWRKALQQLQVKLEMVKRMIHHHRSFELDNFHRTSYVVHFLESTYDFLGGFARRWNLDCASTIERLVPASLSADVESDKQALNGCLAFIFDDSDRQTGALGDPVRGKWECLKRDYQMNKTKLAVVPESEIVLGQQIDGSASMSSGSGRVYEAQWKGMAVAVKILCQSAEMDYEDLAEFYSETFKQACLDERYVARVHGITKNGTLVMELAVDSLRNWYLNHGQSYQHVDLKKKFMAQAARALLHVHDSGIIHRDIKSMNFLVCDKGRMGLVVKIADFGLAIKQNVEGEARTGRIYGTERWMAKEVLFDHRPPSKESDVYSFGAVLYELVTNQLPFGELASRGDVYQATMKGEEPHFICAEVRKQWPPALLELMRKCCCSSLPGERPSTQEVCSYLMQQSKEVTFRYNVGMLDFLQRQIHTVHLLLRSKPVDLPDRTWKAASDVIKNMVENGNSLMRRHQVKFTMRNFYSASELRQHVEGVCRGMKRTLEDCGLHDTNIQDVIPYEVVEEDRSALRQKLQYLLNGLQCELEEVVEGEWWEAKVYHDRLIQSFQIVRDERIIWGNETLGGEYEAEYCGMKVTVNQLKPQEGELNIEEYARLFAEVTFMGSLQFPHVARLYGTSAAGFLVMERGEMTLKEWRERVNDEGLKVDWEQKGKLLYEASQGLEFVHDQGIVHRRLGSHSFWIFQNDSVKIGGFGSAIVAADSTPVSIWHQIGPYVAPEIFEGRRHDFVSDVFSFGVVIHEVCCLQQPYGEAETGLFSEKAQGLPPCSVPDDCPLLLREIMAGCCDLDPFKRPTMAEVSKRLKTFAAAALS</sequence>
<dbReference type="Gene3D" id="1.20.930.20">
    <property type="entry name" value="Adaptor protein Cbl, N-terminal domain"/>
    <property type="match status" value="1"/>
</dbReference>
<dbReference type="SUPFAM" id="SSF56112">
    <property type="entry name" value="Protein kinase-like (PK-like)"/>
    <property type="match status" value="2"/>
</dbReference>
<dbReference type="InterPro" id="IPR036537">
    <property type="entry name" value="Adaptor_Cbl_N_dom_sf"/>
</dbReference>
<keyword evidence="2" id="KW-0547">Nucleotide-binding</keyword>
<comment type="caution">
    <text evidence="7">The sequence shown here is derived from an EMBL/GenBank/DDBJ whole genome shotgun (WGS) entry which is preliminary data.</text>
</comment>
<dbReference type="Pfam" id="PF07714">
    <property type="entry name" value="PK_Tyr_Ser-Thr"/>
    <property type="match status" value="1"/>
</dbReference>
<dbReference type="SMART" id="SM00220">
    <property type="entry name" value="S_TKc"/>
    <property type="match status" value="2"/>
</dbReference>
<dbReference type="GO" id="GO:0004674">
    <property type="term" value="F:protein serine/threonine kinase activity"/>
    <property type="evidence" value="ECO:0007669"/>
    <property type="project" value="TreeGrafter"/>
</dbReference>
<evidence type="ECO:0000256" key="3">
    <source>
        <dbReference type="ARBA" id="ARBA00022777"/>
    </source>
</evidence>
<dbReference type="PROSITE" id="PS50011">
    <property type="entry name" value="PROTEIN_KINASE_DOM"/>
    <property type="match status" value="2"/>
</dbReference>
<dbReference type="InterPro" id="IPR011009">
    <property type="entry name" value="Kinase-like_dom_sf"/>
</dbReference>
<keyword evidence="1" id="KW-0808">Transferase</keyword>
<dbReference type="Gene3D" id="1.10.510.10">
    <property type="entry name" value="Transferase(Phosphotransferase) domain 1"/>
    <property type="match status" value="2"/>
</dbReference>
<name>A0A8S1JCP0_9CHLO</name>
<dbReference type="OrthoDB" id="1335080at2759"/>
<keyword evidence="8" id="KW-1185">Reference proteome</keyword>
<organism evidence="7 8">
    <name type="scientific">Ostreobium quekettii</name>
    <dbReference type="NCBI Taxonomy" id="121088"/>
    <lineage>
        <taxon>Eukaryota</taxon>
        <taxon>Viridiplantae</taxon>
        <taxon>Chlorophyta</taxon>
        <taxon>core chlorophytes</taxon>
        <taxon>Ulvophyceae</taxon>
        <taxon>TCBD clade</taxon>
        <taxon>Bryopsidales</taxon>
        <taxon>Ostreobineae</taxon>
        <taxon>Ostreobiaceae</taxon>
        <taxon>Ostreobium</taxon>
    </lineage>
</organism>
<dbReference type="AlphaFoldDB" id="A0A8S1JCP0"/>
<dbReference type="GO" id="GO:0005524">
    <property type="term" value="F:ATP binding"/>
    <property type="evidence" value="ECO:0007669"/>
    <property type="project" value="UniProtKB-KW"/>
</dbReference>
<evidence type="ECO:0000256" key="1">
    <source>
        <dbReference type="ARBA" id="ARBA00022679"/>
    </source>
</evidence>
<dbReference type="PANTHER" id="PTHR44329">
    <property type="entry name" value="SERINE/THREONINE-PROTEIN KINASE TNNI3K-RELATED"/>
    <property type="match status" value="1"/>
</dbReference>
<accession>A0A8S1JCP0</accession>
<gene>
    <name evidence="7" type="ORF">OSTQU699_LOCUS6769</name>
</gene>
<feature type="domain" description="Protein kinase" evidence="6">
    <location>
        <begin position="399"/>
        <end position="659"/>
    </location>
</feature>
<evidence type="ECO:0000313" key="8">
    <source>
        <dbReference type="Proteomes" id="UP000708148"/>
    </source>
</evidence>